<feature type="region of interest" description="Disordered" evidence="1">
    <location>
        <begin position="1"/>
        <end position="33"/>
    </location>
</feature>
<accession>A0A2P2Q750</accession>
<evidence type="ECO:0000256" key="1">
    <source>
        <dbReference type="SAM" id="MobiDB-lite"/>
    </source>
</evidence>
<name>A0A2P2Q750_RHIMU</name>
<sequence>MVITTYEGRHAHSPSNDLEQDSQAPTQLNNFFF</sequence>
<proteinExistence type="predicted"/>
<protein>
    <submittedName>
        <fullName evidence="2">Uncharacterized protein</fullName>
    </submittedName>
</protein>
<dbReference type="AlphaFoldDB" id="A0A2P2Q750"/>
<reference evidence="2" key="1">
    <citation type="submission" date="2018-02" db="EMBL/GenBank/DDBJ databases">
        <title>Rhizophora mucronata_Transcriptome.</title>
        <authorList>
            <person name="Meera S.P."/>
            <person name="Sreeshan A."/>
            <person name="Augustine A."/>
        </authorList>
    </citation>
    <scope>NUCLEOTIDE SEQUENCE</scope>
    <source>
        <tissue evidence="2">Leaf</tissue>
    </source>
</reference>
<evidence type="ECO:0000313" key="2">
    <source>
        <dbReference type="EMBL" id="MBX62794.1"/>
    </source>
</evidence>
<dbReference type="EMBL" id="GGEC01082310">
    <property type="protein sequence ID" value="MBX62794.1"/>
    <property type="molecule type" value="Transcribed_RNA"/>
</dbReference>
<organism evidence="2">
    <name type="scientific">Rhizophora mucronata</name>
    <name type="common">Asiatic mangrove</name>
    <dbReference type="NCBI Taxonomy" id="61149"/>
    <lineage>
        <taxon>Eukaryota</taxon>
        <taxon>Viridiplantae</taxon>
        <taxon>Streptophyta</taxon>
        <taxon>Embryophyta</taxon>
        <taxon>Tracheophyta</taxon>
        <taxon>Spermatophyta</taxon>
        <taxon>Magnoliopsida</taxon>
        <taxon>eudicotyledons</taxon>
        <taxon>Gunneridae</taxon>
        <taxon>Pentapetalae</taxon>
        <taxon>rosids</taxon>
        <taxon>fabids</taxon>
        <taxon>Malpighiales</taxon>
        <taxon>Rhizophoraceae</taxon>
        <taxon>Rhizophora</taxon>
    </lineage>
</organism>
<feature type="compositionally biased region" description="Polar residues" evidence="1">
    <location>
        <begin position="13"/>
        <end position="33"/>
    </location>
</feature>